<dbReference type="RefSeq" id="WP_114592640.1">
    <property type="nucleotide sequence ID" value="NZ_CP031165.1"/>
</dbReference>
<keyword evidence="2" id="KW-1185">Reference proteome</keyword>
<dbReference type="EMBL" id="CP031165">
    <property type="protein sequence ID" value="AXV08270.1"/>
    <property type="molecule type" value="Genomic_DNA"/>
</dbReference>
<name>A0A346Y1C3_9ACTN</name>
<dbReference type="OrthoDB" id="9837675at2"/>
<accession>A0A346Y1C3</accession>
<dbReference type="Proteomes" id="UP000264006">
    <property type="component" value="Chromosome"/>
</dbReference>
<dbReference type="KEGG" id="euz:DVS28_a3597"/>
<dbReference type="AlphaFoldDB" id="A0A346Y1C3"/>
<evidence type="ECO:0000313" key="1">
    <source>
        <dbReference type="EMBL" id="AXV08270.1"/>
    </source>
</evidence>
<sequence length="117" mass="12133">MHEYTLKPIGDAGAPAVWGEIVTLLAARAGSFAPGPLLGSGNPSNALELSDGATVVGVQVLLWGPELIVFRLPRTPLPGPELELTLVTGLPGDEVTSRTPMAVFEHPTRLGATSRVA</sequence>
<organism evidence="1 2">
    <name type="scientific">Euzebya pacifica</name>
    <dbReference type="NCBI Taxonomy" id="1608957"/>
    <lineage>
        <taxon>Bacteria</taxon>
        <taxon>Bacillati</taxon>
        <taxon>Actinomycetota</taxon>
        <taxon>Nitriliruptoria</taxon>
        <taxon>Euzebyales</taxon>
    </lineage>
</organism>
<proteinExistence type="predicted"/>
<evidence type="ECO:0000313" key="2">
    <source>
        <dbReference type="Proteomes" id="UP000264006"/>
    </source>
</evidence>
<protein>
    <submittedName>
        <fullName evidence="1">Uncharacterized protein</fullName>
    </submittedName>
</protein>
<reference evidence="1 2" key="1">
    <citation type="submission" date="2018-09" db="EMBL/GenBank/DDBJ databases">
        <title>Complete genome sequence of Euzebya sp. DY32-46 isolated from seawater of Pacific Ocean.</title>
        <authorList>
            <person name="Xu L."/>
            <person name="Wu Y.-H."/>
            <person name="Xu X.-W."/>
        </authorList>
    </citation>
    <scope>NUCLEOTIDE SEQUENCE [LARGE SCALE GENOMIC DNA]</scope>
    <source>
        <strain evidence="1 2">DY32-46</strain>
    </source>
</reference>
<gene>
    <name evidence="1" type="ORF">DVS28_a3597</name>
</gene>